<keyword evidence="1" id="KW-0732">Signal</keyword>
<dbReference type="Proteomes" id="UP000664369">
    <property type="component" value="Unassembled WGS sequence"/>
</dbReference>
<organism evidence="2 3">
    <name type="scientific">Hymenobacter negativus</name>
    <dbReference type="NCBI Taxonomy" id="2795026"/>
    <lineage>
        <taxon>Bacteria</taxon>
        <taxon>Pseudomonadati</taxon>
        <taxon>Bacteroidota</taxon>
        <taxon>Cytophagia</taxon>
        <taxon>Cytophagales</taxon>
        <taxon>Hymenobacteraceae</taxon>
        <taxon>Hymenobacter</taxon>
    </lineage>
</organism>
<evidence type="ECO:0008006" key="4">
    <source>
        <dbReference type="Google" id="ProtNLM"/>
    </source>
</evidence>
<name>A0ABS3QED2_9BACT</name>
<gene>
    <name evidence="2" type="ORF">J4E00_11125</name>
</gene>
<accession>A0ABS3QED2</accession>
<evidence type="ECO:0000313" key="2">
    <source>
        <dbReference type="EMBL" id="MBO2009605.1"/>
    </source>
</evidence>
<feature type="signal peptide" evidence="1">
    <location>
        <begin position="1"/>
        <end position="23"/>
    </location>
</feature>
<dbReference type="RefSeq" id="WP_208175230.1">
    <property type="nucleotide sequence ID" value="NZ_JAGETZ010000004.1"/>
</dbReference>
<feature type="chain" id="PRO_5045363428" description="DUF4840 domain-containing protein" evidence="1">
    <location>
        <begin position="24"/>
        <end position="210"/>
    </location>
</feature>
<sequence>MVAHPSFNLVVQGISLLIGTALATGCSAPLDPTQYRAYLANPAHGFTQTQEANGISVTCTYRPTDLLVSQELAQNANSTTSAQLDSVRRSYAGKTCFALALAKDSTAIENQFATNPTAFTQTLTYLSNGIAADVFLVTSPRDSVPALVSMYPRQYGNTPRSTVLLIFDTHQLNLEQGFHLTFRSTAFNLGTLRFPFPAATLADLPALKFN</sequence>
<comment type="caution">
    <text evidence="2">The sequence shown here is derived from an EMBL/GenBank/DDBJ whole genome shotgun (WGS) entry which is preliminary data.</text>
</comment>
<keyword evidence="3" id="KW-1185">Reference proteome</keyword>
<proteinExistence type="predicted"/>
<evidence type="ECO:0000313" key="3">
    <source>
        <dbReference type="Proteomes" id="UP000664369"/>
    </source>
</evidence>
<dbReference type="EMBL" id="JAGETZ010000004">
    <property type="protein sequence ID" value="MBO2009605.1"/>
    <property type="molecule type" value="Genomic_DNA"/>
</dbReference>
<reference evidence="2 3" key="1">
    <citation type="submission" date="2021-03" db="EMBL/GenBank/DDBJ databases">
        <authorList>
            <person name="Kim M.K."/>
        </authorList>
    </citation>
    <scope>NUCLEOTIDE SEQUENCE [LARGE SCALE GENOMIC DNA]</scope>
    <source>
        <strain evidence="2 3">BT442</strain>
    </source>
</reference>
<evidence type="ECO:0000256" key="1">
    <source>
        <dbReference type="SAM" id="SignalP"/>
    </source>
</evidence>
<protein>
    <recommendedName>
        <fullName evidence="4">DUF4840 domain-containing protein</fullName>
    </recommendedName>
</protein>